<dbReference type="PANTHER" id="PTHR22595">
    <property type="entry name" value="CHITINASE-RELATED"/>
    <property type="match status" value="1"/>
</dbReference>
<evidence type="ECO:0000259" key="4">
    <source>
        <dbReference type="Pfam" id="PF00182"/>
    </source>
</evidence>
<evidence type="ECO:0000256" key="3">
    <source>
        <dbReference type="SAM" id="SignalP"/>
    </source>
</evidence>
<dbReference type="PANTHER" id="PTHR22595:SF79">
    <property type="entry name" value="CHITINASE 12"/>
    <property type="match status" value="1"/>
</dbReference>
<sequence length="415" mass="46480">MSQSNYPFSKKFMLRTISLTLGAALLAAPLSAYAAQTKPITEAVPLTDYEFESAYHTGSYLDVGESRLLSDKQIRKQWKGIDKQYSPERAVEAVKEALPEAEYEALFPMRLGSKEWHEFNKDKKNYDPNQVDYYSYENLIQAVTEVANIKYKVSYRKGSLTAQEVFRLDKDNKSETLVSRSNDFNAPENRRKKIESQVVDFGTFLKEGSDTDRKRELAALLANLAHETGGGWDAAPGGPLRWGLYYNENIAGRTGANMSTFVDPDSSGLYPGVEGKRYYGRGPIMMSWNFNYGLFSSIIYGDKSVLLKNPEKLAADGKLGFMTAILFWMTPQAPKPSAHDVMVGRWEPTKEQEEKGLKPSGFGITVMVLNGLEANLGETDGSPIKRRAGHYRDITKRMGVDVSAEKIDTLGMKPF</sequence>
<organism evidence="5 6">
    <name type="scientific">Paenibacillus lutrae</name>
    <dbReference type="NCBI Taxonomy" id="2078573"/>
    <lineage>
        <taxon>Bacteria</taxon>
        <taxon>Bacillati</taxon>
        <taxon>Bacillota</taxon>
        <taxon>Bacilli</taxon>
        <taxon>Bacillales</taxon>
        <taxon>Paenibacillaceae</taxon>
        <taxon>Paenibacillus</taxon>
    </lineage>
</organism>
<dbReference type="AlphaFoldDB" id="A0A7X3FLF4"/>
<dbReference type="CDD" id="cd00325">
    <property type="entry name" value="chitinase_GH19"/>
    <property type="match status" value="1"/>
</dbReference>
<dbReference type="Pfam" id="PF00182">
    <property type="entry name" value="Glyco_hydro_19"/>
    <property type="match status" value="1"/>
</dbReference>
<protein>
    <submittedName>
        <fullName evidence="5">Chitinase</fullName>
    </submittedName>
</protein>
<dbReference type="GO" id="GO:0006952">
    <property type="term" value="P:defense response"/>
    <property type="evidence" value="ECO:0007669"/>
    <property type="project" value="UniProtKB-KW"/>
</dbReference>
<reference evidence="5 6" key="1">
    <citation type="journal article" date="2019" name="Microorganisms">
        <title>Paenibacillus lutrae sp. nov., A Chitinolytic Species Isolated from A River Otter in Castril Natural Park, Granada, Spain.</title>
        <authorList>
            <person name="Rodriguez M."/>
            <person name="Reina J.C."/>
            <person name="Bejar V."/>
            <person name="Llamas I."/>
        </authorList>
    </citation>
    <scope>NUCLEOTIDE SEQUENCE [LARGE SCALE GENOMIC DNA]</scope>
    <source>
        <strain evidence="5 6">N10</strain>
    </source>
</reference>
<dbReference type="RefSeq" id="WP_157338309.1">
    <property type="nucleotide sequence ID" value="NZ_RHLK01000016.1"/>
</dbReference>
<dbReference type="EMBL" id="RHLK01000016">
    <property type="protein sequence ID" value="MVP01891.1"/>
    <property type="molecule type" value="Genomic_DNA"/>
</dbReference>
<dbReference type="OrthoDB" id="6018988at2"/>
<evidence type="ECO:0000256" key="1">
    <source>
        <dbReference type="ARBA" id="ARBA00022821"/>
    </source>
</evidence>
<name>A0A7X3FLF4_9BACL</name>
<dbReference type="Gene3D" id="3.30.20.10">
    <property type="entry name" value="Endochitinase, domain 2"/>
    <property type="match status" value="1"/>
</dbReference>
<dbReference type="Gene3D" id="1.10.530.10">
    <property type="match status" value="1"/>
</dbReference>
<dbReference type="SUPFAM" id="SSF53955">
    <property type="entry name" value="Lysozyme-like"/>
    <property type="match status" value="1"/>
</dbReference>
<keyword evidence="3" id="KW-0732">Signal</keyword>
<comment type="caution">
    <text evidence="5">The sequence shown here is derived from an EMBL/GenBank/DDBJ whole genome shotgun (WGS) entry which is preliminary data.</text>
</comment>
<keyword evidence="2" id="KW-1015">Disulfide bond</keyword>
<feature type="chain" id="PRO_5031357330" evidence="3">
    <location>
        <begin position="35"/>
        <end position="415"/>
    </location>
</feature>
<proteinExistence type="predicted"/>
<dbReference type="GO" id="GO:0006032">
    <property type="term" value="P:chitin catabolic process"/>
    <property type="evidence" value="ECO:0007669"/>
    <property type="project" value="InterPro"/>
</dbReference>
<dbReference type="GO" id="GO:0004568">
    <property type="term" value="F:chitinase activity"/>
    <property type="evidence" value="ECO:0007669"/>
    <property type="project" value="InterPro"/>
</dbReference>
<dbReference type="InterPro" id="IPR000726">
    <property type="entry name" value="Glyco_hydro_19_cat"/>
</dbReference>
<evidence type="ECO:0000313" key="6">
    <source>
        <dbReference type="Proteomes" id="UP000490800"/>
    </source>
</evidence>
<evidence type="ECO:0000313" key="5">
    <source>
        <dbReference type="EMBL" id="MVP01891.1"/>
    </source>
</evidence>
<dbReference type="InterPro" id="IPR023346">
    <property type="entry name" value="Lysozyme-like_dom_sf"/>
</dbReference>
<feature type="domain" description="Glycoside hydrolase family 19 catalytic" evidence="4">
    <location>
        <begin position="200"/>
        <end position="403"/>
    </location>
</feature>
<dbReference type="GO" id="GO:0016998">
    <property type="term" value="P:cell wall macromolecule catabolic process"/>
    <property type="evidence" value="ECO:0007669"/>
    <property type="project" value="InterPro"/>
</dbReference>
<keyword evidence="6" id="KW-1185">Reference proteome</keyword>
<gene>
    <name evidence="5" type="ORF">EDM21_20640</name>
</gene>
<dbReference type="Proteomes" id="UP000490800">
    <property type="component" value="Unassembled WGS sequence"/>
</dbReference>
<keyword evidence="1" id="KW-0611">Plant defense</keyword>
<feature type="signal peptide" evidence="3">
    <location>
        <begin position="1"/>
        <end position="34"/>
    </location>
</feature>
<accession>A0A7X3FLF4</accession>
<evidence type="ECO:0000256" key="2">
    <source>
        <dbReference type="ARBA" id="ARBA00023157"/>
    </source>
</evidence>